<comment type="similarity">
    <text evidence="5">Belongs to the complex I subunit 1 family.</text>
</comment>
<keyword evidence="4 6" id="KW-0472">Membrane</keyword>
<evidence type="ECO:0000313" key="7">
    <source>
        <dbReference type="EMBL" id="NUV31708.1"/>
    </source>
</evidence>
<dbReference type="GO" id="GO:0003954">
    <property type="term" value="F:NADH dehydrogenase activity"/>
    <property type="evidence" value="ECO:0007669"/>
    <property type="project" value="TreeGrafter"/>
</dbReference>
<reference evidence="7 8" key="1">
    <citation type="submission" date="2020-03" db="EMBL/GenBank/DDBJ databases">
        <title>Complete genome sequence of sixteen Streptomyces strains facilitates identification of candidate genes involved in plant growth-promotion in grain legumes and cereals.</title>
        <authorList>
            <person name="Gopalakrishnan S."/>
            <person name="Thakur V."/>
            <person name="Saxena R."/>
            <person name="Vadlamudi S."/>
            <person name="Purohit S."/>
            <person name="Kumar V."/>
            <person name="Rathore A."/>
            <person name="Chitikineni A."/>
            <person name="Varshney R.K."/>
        </authorList>
    </citation>
    <scope>NUCLEOTIDE SEQUENCE [LARGE SCALE GENOMIC DNA]</scope>
    <source>
        <strain evidence="7 8">KAI-180</strain>
    </source>
</reference>
<keyword evidence="2 5" id="KW-0812">Transmembrane</keyword>
<evidence type="ECO:0000256" key="2">
    <source>
        <dbReference type="ARBA" id="ARBA00022692"/>
    </source>
</evidence>
<feature type="transmembrane region" description="Helical" evidence="6">
    <location>
        <begin position="20"/>
        <end position="42"/>
    </location>
</feature>
<organism evidence="7 8">
    <name type="scientific">Streptomyces odorifer</name>
    <dbReference type="NCBI Taxonomy" id="53450"/>
    <lineage>
        <taxon>Bacteria</taxon>
        <taxon>Bacillati</taxon>
        <taxon>Actinomycetota</taxon>
        <taxon>Actinomycetes</taxon>
        <taxon>Kitasatosporales</taxon>
        <taxon>Streptomycetaceae</taxon>
        <taxon>Streptomyces</taxon>
        <taxon>Streptomyces albidoflavus group</taxon>
    </lineage>
</organism>
<feature type="transmembrane region" description="Helical" evidence="6">
    <location>
        <begin position="99"/>
        <end position="117"/>
    </location>
</feature>
<feature type="non-terminal residue" evidence="7">
    <location>
        <position position="1"/>
    </location>
</feature>
<comment type="subcellular location">
    <subcellularLocation>
        <location evidence="5">Cell membrane</location>
        <topology evidence="5">Multi-pass membrane protein</topology>
    </subcellularLocation>
    <subcellularLocation>
        <location evidence="1">Membrane</location>
        <topology evidence="1">Multi-pass membrane protein</topology>
    </subcellularLocation>
</comment>
<evidence type="ECO:0000256" key="4">
    <source>
        <dbReference type="ARBA" id="ARBA00023136"/>
    </source>
</evidence>
<name>A0A7Y6F4H1_9ACTN</name>
<dbReference type="InterPro" id="IPR001694">
    <property type="entry name" value="NADH_UbQ_OxRdtase_su1/FPO"/>
</dbReference>
<evidence type="ECO:0000256" key="6">
    <source>
        <dbReference type="SAM" id="Phobius"/>
    </source>
</evidence>
<keyword evidence="5" id="KW-0520">NAD</keyword>
<dbReference type="GO" id="GO:0005886">
    <property type="term" value="C:plasma membrane"/>
    <property type="evidence" value="ECO:0007669"/>
    <property type="project" value="UniProtKB-SubCell"/>
</dbReference>
<evidence type="ECO:0000256" key="5">
    <source>
        <dbReference type="RuleBase" id="RU000471"/>
    </source>
</evidence>
<proteinExistence type="inferred from homology"/>
<dbReference type="GO" id="GO:0009060">
    <property type="term" value="P:aerobic respiration"/>
    <property type="evidence" value="ECO:0007669"/>
    <property type="project" value="TreeGrafter"/>
</dbReference>
<evidence type="ECO:0000313" key="8">
    <source>
        <dbReference type="Proteomes" id="UP000540128"/>
    </source>
</evidence>
<dbReference type="RefSeq" id="WP_191835099.1">
    <property type="nucleotide sequence ID" value="NZ_JAANNT010000030.1"/>
</dbReference>
<evidence type="ECO:0000256" key="1">
    <source>
        <dbReference type="ARBA" id="ARBA00004141"/>
    </source>
</evidence>
<feature type="transmembrane region" description="Helical" evidence="6">
    <location>
        <begin position="129"/>
        <end position="153"/>
    </location>
</feature>
<dbReference type="Proteomes" id="UP000540128">
    <property type="component" value="Unassembled WGS sequence"/>
</dbReference>
<keyword evidence="8" id="KW-1185">Reference proteome</keyword>
<comment type="caution">
    <text evidence="7">The sequence shown here is derived from an EMBL/GenBank/DDBJ whole genome shotgun (WGS) entry which is preliminary data.</text>
</comment>
<dbReference type="PANTHER" id="PTHR11432:SF3">
    <property type="entry name" value="NADH-UBIQUINONE OXIDOREDUCTASE CHAIN 1"/>
    <property type="match status" value="1"/>
</dbReference>
<sequence>ALGAGSLRVTEIADAQRGLWFAVWMPAAFALYLLSAAAMSFWGPFGQPAGRDLAGGVAAELTGTGRLLLLGGRRLLLLTSAAMAVPLFLGGGHGPLLPGWAWTLVKTGAVLALLLWLRRRLPGVRMDRYTELSWVVLTPLAVLQALVVAVMVLS</sequence>
<keyword evidence="3 6" id="KW-1133">Transmembrane helix</keyword>
<accession>A0A7Y6F4H1</accession>
<dbReference type="EMBL" id="JAANNT010000030">
    <property type="protein sequence ID" value="NUV31708.1"/>
    <property type="molecule type" value="Genomic_DNA"/>
</dbReference>
<dbReference type="PANTHER" id="PTHR11432">
    <property type="entry name" value="NADH DEHYDROGENASE SUBUNIT 1"/>
    <property type="match status" value="1"/>
</dbReference>
<dbReference type="Pfam" id="PF00146">
    <property type="entry name" value="NADHdh"/>
    <property type="match status" value="1"/>
</dbReference>
<gene>
    <name evidence="7" type="ORF">G6W59_25980</name>
</gene>
<protein>
    <submittedName>
        <fullName evidence="7">NADH-quinone oxidoreductase subunit H</fullName>
    </submittedName>
</protein>
<evidence type="ECO:0000256" key="3">
    <source>
        <dbReference type="ARBA" id="ARBA00022989"/>
    </source>
</evidence>
<dbReference type="AlphaFoldDB" id="A0A7Y6F4H1"/>